<keyword evidence="4" id="KW-1185">Reference proteome</keyword>
<protein>
    <submittedName>
        <fullName evidence="3">Putative transposase</fullName>
    </submittedName>
</protein>
<dbReference type="Gene3D" id="3.30.420.10">
    <property type="entry name" value="Ribonuclease H-like superfamily/Ribonuclease H"/>
    <property type="match status" value="1"/>
</dbReference>
<dbReference type="InterPro" id="IPR036397">
    <property type="entry name" value="RNaseH_sf"/>
</dbReference>
<reference evidence="3 4" key="1">
    <citation type="submission" date="2018-06" db="EMBL/GenBank/DDBJ databases">
        <title>Genomic Encyclopedia of Type Strains, Phase IV (KMG-IV): sequencing the most valuable type-strain genomes for metagenomic binning, comparative biology and taxonomic classification.</title>
        <authorList>
            <person name="Goeker M."/>
        </authorList>
    </citation>
    <scope>NUCLEOTIDE SEQUENCE [LARGE SCALE GENOMIC DNA]</scope>
    <source>
        <strain evidence="3 4">DSM 18048</strain>
    </source>
</reference>
<dbReference type="PANTHER" id="PTHR47515">
    <property type="entry name" value="LOW CALCIUM RESPONSE LOCUS PROTEIN T"/>
    <property type="match status" value="1"/>
</dbReference>
<dbReference type="GO" id="GO:0003676">
    <property type="term" value="F:nucleic acid binding"/>
    <property type="evidence" value="ECO:0007669"/>
    <property type="project" value="InterPro"/>
</dbReference>
<feature type="domain" description="Integrase catalytic" evidence="2">
    <location>
        <begin position="115"/>
        <end position="280"/>
    </location>
</feature>
<dbReference type="GO" id="GO:0015074">
    <property type="term" value="P:DNA integration"/>
    <property type="evidence" value="ECO:0007669"/>
    <property type="project" value="InterPro"/>
</dbReference>
<evidence type="ECO:0000259" key="2">
    <source>
        <dbReference type="PROSITE" id="PS50994"/>
    </source>
</evidence>
<evidence type="ECO:0000313" key="4">
    <source>
        <dbReference type="Proteomes" id="UP000248326"/>
    </source>
</evidence>
<accession>A0A318S4N4</accession>
<dbReference type="InterPro" id="IPR048020">
    <property type="entry name" value="Transpos_IS3"/>
</dbReference>
<evidence type="ECO:0000313" key="3">
    <source>
        <dbReference type="EMBL" id="PYE50433.1"/>
    </source>
</evidence>
<evidence type="ECO:0000256" key="1">
    <source>
        <dbReference type="SAM" id="MobiDB-lite"/>
    </source>
</evidence>
<gene>
    <name evidence="3" type="ORF">DES52_11850</name>
</gene>
<sequence>MVDPGVTPHAQTPVKKRVVKFVRDAFGVSLRRACKTLGFHRSTQRYETRKDDADLTGKLRRLAADRPRFGYRCLHVLLRRDGEVVNHKRVYRVYRSLGLAVRKKTRRKGAAQGRVPTPPPGSRNERWSMDFVSDQLASGQRFRVLNVVDDCTRECILSYAATSIPGAVVARLLSEAVKERGKPKVLLSDNGPEFTGKALDSWAFEHGIKQEFIEPGKPMQNAYIKSFNGRMRDEFLNTHWFLSLPQARLSLSVWRRDYNDVRPHSSLGNLAPHEFARRLAG</sequence>
<dbReference type="EMBL" id="QJSX01000018">
    <property type="protein sequence ID" value="PYE50433.1"/>
    <property type="molecule type" value="Genomic_DNA"/>
</dbReference>
<dbReference type="Pfam" id="PF13683">
    <property type="entry name" value="rve_3"/>
    <property type="match status" value="1"/>
</dbReference>
<dbReference type="SUPFAM" id="SSF53098">
    <property type="entry name" value="Ribonuclease H-like"/>
    <property type="match status" value="1"/>
</dbReference>
<dbReference type="InterPro" id="IPR012337">
    <property type="entry name" value="RNaseH-like_sf"/>
</dbReference>
<dbReference type="NCBIfam" id="NF033516">
    <property type="entry name" value="transpos_IS3"/>
    <property type="match status" value="1"/>
</dbReference>
<dbReference type="Pfam" id="PF13276">
    <property type="entry name" value="HTH_21"/>
    <property type="match status" value="1"/>
</dbReference>
<dbReference type="InterPro" id="IPR025948">
    <property type="entry name" value="HTH-like_dom"/>
</dbReference>
<feature type="region of interest" description="Disordered" evidence="1">
    <location>
        <begin position="104"/>
        <end position="126"/>
    </location>
</feature>
<comment type="caution">
    <text evidence="3">The sequence shown here is derived from an EMBL/GenBank/DDBJ whole genome shotgun (WGS) entry which is preliminary data.</text>
</comment>
<dbReference type="InterPro" id="IPR001584">
    <property type="entry name" value="Integrase_cat-core"/>
</dbReference>
<dbReference type="AlphaFoldDB" id="A0A318S4N4"/>
<organism evidence="3 4">
    <name type="scientific">Deinococcus yavapaiensis KR-236</name>
    <dbReference type="NCBI Taxonomy" id="694435"/>
    <lineage>
        <taxon>Bacteria</taxon>
        <taxon>Thermotogati</taxon>
        <taxon>Deinococcota</taxon>
        <taxon>Deinococci</taxon>
        <taxon>Deinococcales</taxon>
        <taxon>Deinococcaceae</taxon>
        <taxon>Deinococcus</taxon>
    </lineage>
</organism>
<dbReference type="Proteomes" id="UP000248326">
    <property type="component" value="Unassembled WGS sequence"/>
</dbReference>
<dbReference type="PANTHER" id="PTHR47515:SF1">
    <property type="entry name" value="BLR2054 PROTEIN"/>
    <property type="match status" value="1"/>
</dbReference>
<name>A0A318S4N4_9DEIO</name>
<dbReference type="PROSITE" id="PS50994">
    <property type="entry name" value="INTEGRASE"/>
    <property type="match status" value="1"/>
</dbReference>
<proteinExistence type="predicted"/>